<dbReference type="EMBL" id="KQ090412">
    <property type="protein sequence ID" value="KMS96075.1"/>
    <property type="molecule type" value="Genomic_DNA"/>
</dbReference>
<dbReference type="Pfam" id="PF13962">
    <property type="entry name" value="PGG"/>
    <property type="match status" value="1"/>
</dbReference>
<dbReference type="AlphaFoldDB" id="A0A0J8DYY6"/>
<feature type="repeat" description="ANK" evidence="1">
    <location>
        <begin position="262"/>
        <end position="285"/>
    </location>
</feature>
<name>A0A0J8DYY6_BETVV</name>
<evidence type="ECO:0000259" key="3">
    <source>
        <dbReference type="Pfam" id="PF13962"/>
    </source>
</evidence>
<keyword evidence="2" id="KW-1133">Transmembrane helix</keyword>
<dbReference type="SUPFAM" id="SSF48403">
    <property type="entry name" value="Ankyrin repeat"/>
    <property type="match status" value="1"/>
</dbReference>
<gene>
    <name evidence="4" type="ORF">BVRB_002350</name>
</gene>
<proteinExistence type="predicted"/>
<evidence type="ECO:0000256" key="1">
    <source>
        <dbReference type="PROSITE-ProRule" id="PRU00023"/>
    </source>
</evidence>
<dbReference type="OrthoDB" id="1923662at2759"/>
<dbReference type="InterPro" id="IPR036770">
    <property type="entry name" value="Ankyrin_rpt-contain_sf"/>
</dbReference>
<evidence type="ECO:0000313" key="5">
    <source>
        <dbReference type="Proteomes" id="UP000035740"/>
    </source>
</evidence>
<organism evidence="4 5">
    <name type="scientific">Beta vulgaris subsp. vulgaris</name>
    <name type="common">Beet</name>
    <dbReference type="NCBI Taxonomy" id="3555"/>
    <lineage>
        <taxon>Eukaryota</taxon>
        <taxon>Viridiplantae</taxon>
        <taxon>Streptophyta</taxon>
        <taxon>Embryophyta</taxon>
        <taxon>Tracheophyta</taxon>
        <taxon>Spermatophyta</taxon>
        <taxon>Magnoliopsida</taxon>
        <taxon>eudicotyledons</taxon>
        <taxon>Gunneridae</taxon>
        <taxon>Pentapetalae</taxon>
        <taxon>Caryophyllales</taxon>
        <taxon>Chenopodiaceae</taxon>
        <taxon>Betoideae</taxon>
        <taxon>Beta</taxon>
    </lineage>
</organism>
<protein>
    <recommendedName>
        <fullName evidence="3">PGG domain-containing protein</fullName>
    </recommendedName>
</protein>
<dbReference type="PANTHER" id="PTHR24177">
    <property type="entry name" value="CASKIN"/>
    <property type="match status" value="1"/>
</dbReference>
<evidence type="ECO:0000313" key="4">
    <source>
        <dbReference type="EMBL" id="KMS96075.1"/>
    </source>
</evidence>
<dbReference type="eggNOG" id="KOG0504">
    <property type="taxonomic scope" value="Eukaryota"/>
</dbReference>
<dbReference type="Proteomes" id="UP000035740">
    <property type="component" value="Unassembled WGS sequence"/>
</dbReference>
<keyword evidence="5" id="KW-1185">Reference proteome</keyword>
<feature type="transmembrane region" description="Helical" evidence="2">
    <location>
        <begin position="499"/>
        <end position="522"/>
    </location>
</feature>
<dbReference type="PROSITE" id="PS50297">
    <property type="entry name" value="ANK_REP_REGION"/>
    <property type="match status" value="1"/>
</dbReference>
<feature type="domain" description="PGG" evidence="3">
    <location>
        <begin position="411"/>
        <end position="523"/>
    </location>
</feature>
<feature type="transmembrane region" description="Helical" evidence="2">
    <location>
        <begin position="458"/>
        <end position="479"/>
    </location>
</feature>
<dbReference type="Pfam" id="PF12796">
    <property type="entry name" value="Ank_2"/>
    <property type="match status" value="1"/>
</dbReference>
<keyword evidence="1" id="KW-0040">ANK repeat</keyword>
<evidence type="ECO:0000256" key="2">
    <source>
        <dbReference type="SAM" id="Phobius"/>
    </source>
</evidence>
<dbReference type="SMART" id="SM00248">
    <property type="entry name" value="ANK"/>
    <property type="match status" value="5"/>
</dbReference>
<reference evidence="4 5" key="1">
    <citation type="journal article" date="2014" name="Nature">
        <title>The genome of the recently domesticated crop plant sugar beet (Beta vulgaris).</title>
        <authorList>
            <person name="Dohm J.C."/>
            <person name="Minoche A.E."/>
            <person name="Holtgrawe D."/>
            <person name="Capella-Gutierrez S."/>
            <person name="Zakrzewski F."/>
            <person name="Tafer H."/>
            <person name="Rupp O."/>
            <person name="Sorensen T.R."/>
            <person name="Stracke R."/>
            <person name="Reinhardt R."/>
            <person name="Goesmann A."/>
            <person name="Kraft T."/>
            <person name="Schulz B."/>
            <person name="Stadler P.F."/>
            <person name="Schmidt T."/>
            <person name="Gabaldon T."/>
            <person name="Lehrach H."/>
            <person name="Weisshaar B."/>
            <person name="Himmelbauer H."/>
        </authorList>
    </citation>
    <scope>NUCLEOTIDE SEQUENCE [LARGE SCALE GENOMIC DNA]</scope>
    <source>
        <tissue evidence="4">Taproot</tissue>
    </source>
</reference>
<keyword evidence="2" id="KW-0472">Membrane</keyword>
<dbReference type="GO" id="GO:0016020">
    <property type="term" value="C:membrane"/>
    <property type="evidence" value="ECO:0007669"/>
    <property type="project" value="TreeGrafter"/>
</dbReference>
<dbReference type="Gene3D" id="1.25.40.20">
    <property type="entry name" value="Ankyrin repeat-containing domain"/>
    <property type="match status" value="2"/>
</dbReference>
<dbReference type="InterPro" id="IPR026961">
    <property type="entry name" value="PGG_dom"/>
</dbReference>
<dbReference type="PROSITE" id="PS50088">
    <property type="entry name" value="ANK_REPEAT"/>
    <property type="match status" value="1"/>
</dbReference>
<dbReference type="InterPro" id="IPR002110">
    <property type="entry name" value="Ankyrin_rpt"/>
</dbReference>
<accession>A0A0J8DYY6</accession>
<feature type="transmembrane region" description="Helical" evidence="2">
    <location>
        <begin position="420"/>
        <end position="438"/>
    </location>
</feature>
<dbReference type="OMA" id="SWFETHE"/>
<feature type="transmembrane region" description="Helical" evidence="2">
    <location>
        <begin position="534"/>
        <end position="554"/>
    </location>
</feature>
<keyword evidence="2" id="KW-0812">Transmembrane</keyword>
<sequence length="592" mass="66827">MDESTLALLWDTRNAWGSTVLHDAATSKHPKGLEFLKLLLQKVPYLLLQHDNMGESAVFQAIRYGKRNVYCFLVDEISKLCETYPAYNYLHYLQREDHLNALHLAILTRRFDMALDIASRYPDLCDKPTKQQTTALQMLAISPKALKSGVKLGCLAEFVYNIVSTGEEEQGTDEKVGIMKKAVGIIVNSSCCEFPMIEKVREMKRGNDDALKLARILIQRDTSWQHTYLPRASITPITNPHNSAKPLNSVQTSIDISDDHSWGETPLLMAARTGCIEVVRLILEKYPEAVDHLNENQENVLHVAVKNRNMEVFDLVREKRPSTSRGLIRAVNKQDNSILHLVSCKPADLGEFADDREMKSPAVQLSEDLALLENLEDICPEFLQNHRNDQKLTGRELFAKTNAKLHEEAKTWLKSTAENCTVVIILMITVAFAAAYTVPGGPDDKTGLPILLGKPLFILFTVTDVLSLGFGLTAVVVFLTILTSPYRMKDFRRSLPQKLLLGFTLLFFSVSMMMIAFAATIVLTINARQRWTKIALYIVAVFPVVIFMLSYIPFYKELITVLSYWLKKIHSSLPRLSCRASEHADRISSKSH</sequence>
<dbReference type="PANTHER" id="PTHR24177:SF314">
    <property type="entry name" value="PROTEIN ACCELERATED CELL DEATH 6-LIKE ISOFORM X1"/>
    <property type="match status" value="1"/>
</dbReference>
<dbReference type="Gramene" id="KMS96075">
    <property type="protein sequence ID" value="KMS96075"/>
    <property type="gene ID" value="BVRB_002350"/>
</dbReference>